<protein>
    <submittedName>
        <fullName evidence="2">Uncharacterized protein</fullName>
    </submittedName>
</protein>
<keyword evidence="1" id="KW-0472">Membrane</keyword>
<dbReference type="OrthoDB" id="3171769at2"/>
<dbReference type="STRING" id="446465.Bfae_04300"/>
<proteinExistence type="predicted"/>
<dbReference type="NCBIfam" id="NF038403">
    <property type="entry name" value="perm_prefix_1"/>
    <property type="match status" value="1"/>
</dbReference>
<name>C7MH94_BRAFD</name>
<dbReference type="InterPro" id="IPR047928">
    <property type="entry name" value="Perm_prefix_1"/>
</dbReference>
<feature type="transmembrane region" description="Helical" evidence="1">
    <location>
        <begin position="172"/>
        <end position="190"/>
    </location>
</feature>
<keyword evidence="1" id="KW-0812">Transmembrane</keyword>
<dbReference type="AlphaFoldDB" id="C7MH94"/>
<accession>C7MH94</accession>
<keyword evidence="3" id="KW-1185">Reference proteome</keyword>
<keyword evidence="1" id="KW-1133">Transmembrane helix</keyword>
<evidence type="ECO:0000313" key="2">
    <source>
        <dbReference type="EMBL" id="ACU84303.1"/>
    </source>
</evidence>
<organism evidence="2 3">
    <name type="scientific">Brachybacterium faecium (strain ATCC 43885 / DSM 4810 / JCM 11609 / LMG 19847 / NBRC 14762 / NCIMB 9860 / 6-10)</name>
    <dbReference type="NCBI Taxonomy" id="446465"/>
    <lineage>
        <taxon>Bacteria</taxon>
        <taxon>Bacillati</taxon>
        <taxon>Actinomycetota</taxon>
        <taxon>Actinomycetes</taxon>
        <taxon>Micrococcales</taxon>
        <taxon>Dermabacteraceae</taxon>
        <taxon>Brachybacterium</taxon>
    </lineage>
</organism>
<feature type="transmembrane region" description="Helical" evidence="1">
    <location>
        <begin position="90"/>
        <end position="110"/>
    </location>
</feature>
<dbReference type="PATRIC" id="fig|446465.5.peg.426"/>
<dbReference type="HOGENOM" id="CLU_070045_0_0_11"/>
<feature type="transmembrane region" description="Helical" evidence="1">
    <location>
        <begin position="240"/>
        <end position="265"/>
    </location>
</feature>
<evidence type="ECO:0000313" key="3">
    <source>
        <dbReference type="Proteomes" id="UP000001919"/>
    </source>
</evidence>
<feature type="transmembrane region" description="Helical" evidence="1">
    <location>
        <begin position="285"/>
        <end position="305"/>
    </location>
</feature>
<reference evidence="2 3" key="1">
    <citation type="journal article" date="2009" name="Stand. Genomic Sci.">
        <title>Complete genome sequence of Brachybacterium faecium type strain (Schefferle 6-10).</title>
        <authorList>
            <person name="Lapidus A."/>
            <person name="Pukall R."/>
            <person name="Labuttii K."/>
            <person name="Copeland A."/>
            <person name="Del Rio T.G."/>
            <person name="Nolan M."/>
            <person name="Chen F."/>
            <person name="Lucas S."/>
            <person name="Tice H."/>
            <person name="Cheng J.F."/>
            <person name="Bruce D."/>
            <person name="Goodwin L."/>
            <person name="Pitluck S."/>
            <person name="Rohde M."/>
            <person name="Goker M."/>
            <person name="Pati A."/>
            <person name="Ivanova N."/>
            <person name="Mavrommatis K."/>
            <person name="Chen A."/>
            <person name="Palaniappan K."/>
            <person name="D'haeseleer P."/>
            <person name="Chain P."/>
            <person name="Bristow J."/>
            <person name="Eisen J.A."/>
            <person name="Markowitz V."/>
            <person name="Hugenholtz P."/>
            <person name="Kyrpides N.C."/>
            <person name="Klenk H.P."/>
        </authorList>
    </citation>
    <scope>NUCLEOTIDE SEQUENCE [LARGE SCALE GENOMIC DNA]</scope>
    <source>
        <strain evidence="3">ATCC 43885 / DSM 4810 / JCM 11609 / LMG 19847 / NBRC 14762 / NCIMB 9860 / 6-10</strain>
    </source>
</reference>
<evidence type="ECO:0000256" key="1">
    <source>
        <dbReference type="SAM" id="Phobius"/>
    </source>
</evidence>
<dbReference type="EMBL" id="CP001643">
    <property type="protein sequence ID" value="ACU84303.1"/>
    <property type="molecule type" value="Genomic_DNA"/>
</dbReference>
<feature type="transmembrane region" description="Helical" evidence="1">
    <location>
        <begin position="122"/>
        <end position="143"/>
    </location>
</feature>
<feature type="transmembrane region" description="Helical" evidence="1">
    <location>
        <begin position="210"/>
        <end position="233"/>
    </location>
</feature>
<gene>
    <name evidence="2" type="ordered locus">Bfae_04300</name>
</gene>
<dbReference type="eggNOG" id="COG0604">
    <property type="taxonomic scope" value="Bacteria"/>
</dbReference>
<sequence length="317" mass="34459">MNTELTERYIRATIAGLPPAAQEDVRAELTALIMDATEARIDRGEDPVSAERAALTELGDPAILTAEYADRPLHLIGPRHYLAWRRLLRLLLWIVPACAVAGVAIGQALVQAPLGTVIGQAIAVGIGAVVHVSFWVTVVFMILERTGTETGTAWDLDRLPALDSRTTSRADAIASVIFAGLGIGAVLWDQLRGFLHIDGERLPFLNPELWPTWIVGLLGLLLLEAVLAVVVMLRRRWSPALATVNTALAVLFMSWALTLLGRSALVNEEFVDLALRSNGVDGETLRTLHVIVVITIIGVSVWDIIDGWRKARLDARG</sequence>
<dbReference type="Proteomes" id="UP000001919">
    <property type="component" value="Chromosome"/>
</dbReference>
<dbReference type="KEGG" id="bfa:Bfae_04300"/>